<dbReference type="EMBL" id="MNCJ02000321">
    <property type="protein sequence ID" value="KAF5802977.1"/>
    <property type="molecule type" value="Genomic_DNA"/>
</dbReference>
<organism evidence="3 4">
    <name type="scientific">Helianthus annuus</name>
    <name type="common">Common sunflower</name>
    <dbReference type="NCBI Taxonomy" id="4232"/>
    <lineage>
        <taxon>Eukaryota</taxon>
        <taxon>Viridiplantae</taxon>
        <taxon>Streptophyta</taxon>
        <taxon>Embryophyta</taxon>
        <taxon>Tracheophyta</taxon>
        <taxon>Spermatophyta</taxon>
        <taxon>Magnoliopsida</taxon>
        <taxon>eudicotyledons</taxon>
        <taxon>Gunneridae</taxon>
        <taxon>Pentapetalae</taxon>
        <taxon>asterids</taxon>
        <taxon>campanulids</taxon>
        <taxon>Asterales</taxon>
        <taxon>Asteraceae</taxon>
        <taxon>Asteroideae</taxon>
        <taxon>Heliantheae alliance</taxon>
        <taxon>Heliantheae</taxon>
        <taxon>Helianthus</taxon>
    </lineage>
</organism>
<reference evidence="2" key="3">
    <citation type="submission" date="2020-06" db="EMBL/GenBank/DDBJ databases">
        <title>Helianthus annuus Genome sequencing and assembly Release 2.</title>
        <authorList>
            <person name="Gouzy J."/>
            <person name="Langlade N."/>
            <person name="Munos S."/>
        </authorList>
    </citation>
    <scope>NUCLEOTIDE SEQUENCE</scope>
    <source>
        <tissue evidence="2">Leaves</tissue>
    </source>
</reference>
<dbReference type="Proteomes" id="UP000215914">
    <property type="component" value="Chromosome 6"/>
</dbReference>
<evidence type="ECO:0000313" key="3">
    <source>
        <dbReference type="EMBL" id="OTG23427.1"/>
    </source>
</evidence>
<protein>
    <submittedName>
        <fullName evidence="3">Uncharacterized protein</fullName>
    </submittedName>
</protein>
<feature type="region of interest" description="Disordered" evidence="1">
    <location>
        <begin position="48"/>
        <end position="67"/>
    </location>
</feature>
<dbReference type="Gramene" id="mRNA:HanXRQr2_Chr06g0265931">
    <property type="protein sequence ID" value="CDS:HanXRQr2_Chr06g0265931.1"/>
    <property type="gene ID" value="HanXRQr2_Chr06g0265931"/>
</dbReference>
<evidence type="ECO:0000256" key="1">
    <source>
        <dbReference type="SAM" id="MobiDB-lite"/>
    </source>
</evidence>
<evidence type="ECO:0000313" key="4">
    <source>
        <dbReference type="Proteomes" id="UP000215914"/>
    </source>
</evidence>
<evidence type="ECO:0000313" key="2">
    <source>
        <dbReference type="EMBL" id="KAF5802977.1"/>
    </source>
</evidence>
<dbReference type="AlphaFoldDB" id="A0A251UJ79"/>
<dbReference type="InParanoid" id="A0A251UJ79"/>
<dbReference type="EMBL" id="CM007895">
    <property type="protein sequence ID" value="OTG23427.1"/>
    <property type="molecule type" value="Genomic_DNA"/>
</dbReference>
<sequence length="67" mass="7139">MVSIKNTSFKPEMNTKNGVMNIIVWGGDDRLWGGVGFSGGSVSPDLGFPSENLNTKPPPCAVEVEQT</sequence>
<name>A0A251UJ79_HELAN</name>
<gene>
    <name evidence="3" type="ORF">HannXRQ_Chr06g0182411</name>
    <name evidence="2" type="ORF">HanXRQr2_Chr06g0265931</name>
</gene>
<accession>A0A251UJ79</accession>
<proteinExistence type="predicted"/>
<keyword evidence="4" id="KW-1185">Reference proteome</keyword>
<reference evidence="2 4" key="1">
    <citation type="journal article" date="2017" name="Nature">
        <title>The sunflower genome provides insights into oil metabolism, flowering and Asterid evolution.</title>
        <authorList>
            <person name="Badouin H."/>
            <person name="Gouzy J."/>
            <person name="Grassa C.J."/>
            <person name="Murat F."/>
            <person name="Staton S.E."/>
            <person name="Cottret L."/>
            <person name="Lelandais-Briere C."/>
            <person name="Owens G.L."/>
            <person name="Carrere S."/>
            <person name="Mayjonade B."/>
            <person name="Legrand L."/>
            <person name="Gill N."/>
            <person name="Kane N.C."/>
            <person name="Bowers J.E."/>
            <person name="Hubner S."/>
            <person name="Bellec A."/>
            <person name="Berard A."/>
            <person name="Berges H."/>
            <person name="Blanchet N."/>
            <person name="Boniface M.C."/>
            <person name="Brunel D."/>
            <person name="Catrice O."/>
            <person name="Chaidir N."/>
            <person name="Claudel C."/>
            <person name="Donnadieu C."/>
            <person name="Faraut T."/>
            <person name="Fievet G."/>
            <person name="Helmstetter N."/>
            <person name="King M."/>
            <person name="Knapp S.J."/>
            <person name="Lai Z."/>
            <person name="Le Paslier M.C."/>
            <person name="Lippi Y."/>
            <person name="Lorenzon L."/>
            <person name="Mandel J.R."/>
            <person name="Marage G."/>
            <person name="Marchand G."/>
            <person name="Marquand E."/>
            <person name="Bret-Mestries E."/>
            <person name="Morien E."/>
            <person name="Nambeesan S."/>
            <person name="Nguyen T."/>
            <person name="Pegot-Espagnet P."/>
            <person name="Pouilly N."/>
            <person name="Raftis F."/>
            <person name="Sallet E."/>
            <person name="Schiex T."/>
            <person name="Thomas J."/>
            <person name="Vandecasteele C."/>
            <person name="Vares D."/>
            <person name="Vear F."/>
            <person name="Vautrin S."/>
            <person name="Crespi M."/>
            <person name="Mangin B."/>
            <person name="Burke J.M."/>
            <person name="Salse J."/>
            <person name="Munos S."/>
            <person name="Vincourt P."/>
            <person name="Rieseberg L.H."/>
            <person name="Langlade N.B."/>
        </authorList>
    </citation>
    <scope>NUCLEOTIDE SEQUENCE [LARGE SCALE GENOMIC DNA]</scope>
    <source>
        <strain evidence="4">cv. SF193</strain>
        <tissue evidence="2">Leaves</tissue>
    </source>
</reference>
<reference evidence="3" key="2">
    <citation type="submission" date="2017-02" db="EMBL/GenBank/DDBJ databases">
        <title>Sunflower complete genome.</title>
        <authorList>
            <person name="Langlade N."/>
            <person name="Munos S."/>
        </authorList>
    </citation>
    <scope>NUCLEOTIDE SEQUENCE [LARGE SCALE GENOMIC DNA]</scope>
    <source>
        <tissue evidence="3">Leaves</tissue>
    </source>
</reference>